<dbReference type="PANTHER" id="PTHR30636:SF3">
    <property type="entry name" value="UPF0701 PROTEIN YICC"/>
    <property type="match status" value="1"/>
</dbReference>
<dbReference type="Pfam" id="PF08340">
    <property type="entry name" value="YicC-like_C"/>
    <property type="match status" value="1"/>
</dbReference>
<dbReference type="InterPro" id="IPR005229">
    <property type="entry name" value="YicC/YloC-like"/>
</dbReference>
<dbReference type="RefSeq" id="WP_021762014.1">
    <property type="nucleotide sequence ID" value="NC_022444.1"/>
</dbReference>
<dbReference type="AlphaFoldDB" id="T2GFG0"/>
<evidence type="ECO:0000256" key="4">
    <source>
        <dbReference type="ARBA" id="ARBA00022801"/>
    </source>
</evidence>
<evidence type="ECO:0000259" key="7">
    <source>
        <dbReference type="Pfam" id="PF08340"/>
    </source>
</evidence>
<dbReference type="Proteomes" id="UP000016587">
    <property type="component" value="Chromosome"/>
</dbReference>
<protein>
    <recommendedName>
        <fullName evidence="10">YicC family protein</fullName>
    </recommendedName>
</protein>
<evidence type="ECO:0008006" key="10">
    <source>
        <dbReference type="Google" id="ProtNLM"/>
    </source>
</evidence>
<name>T2GFG0_MEGG1</name>
<evidence type="ECO:0000256" key="5">
    <source>
        <dbReference type="ARBA" id="ARBA00035648"/>
    </source>
</evidence>
<evidence type="ECO:0000256" key="3">
    <source>
        <dbReference type="ARBA" id="ARBA00022759"/>
    </source>
</evidence>
<dbReference type="EMBL" id="CP006585">
    <property type="protein sequence ID" value="AGW14919.1"/>
    <property type="molecule type" value="Genomic_DNA"/>
</dbReference>
<evidence type="ECO:0000256" key="2">
    <source>
        <dbReference type="ARBA" id="ARBA00022722"/>
    </source>
</evidence>
<gene>
    <name evidence="8" type="ORF">DGI_3215</name>
</gene>
<dbReference type="NCBIfam" id="TIGR00255">
    <property type="entry name" value="YicC/YloC family endoribonuclease"/>
    <property type="match status" value="1"/>
</dbReference>
<feature type="domain" description="Endoribonuclease YicC-like N-terminal" evidence="6">
    <location>
        <begin position="7"/>
        <end position="163"/>
    </location>
</feature>
<dbReference type="GO" id="GO:0016787">
    <property type="term" value="F:hydrolase activity"/>
    <property type="evidence" value="ECO:0007669"/>
    <property type="project" value="UniProtKB-KW"/>
</dbReference>
<organism evidence="8 9">
    <name type="scientific">Megalodesulfovibrio gigas (strain ATCC 19364 / DSM 1382 / NCIMB 9332 / VKM B-1759)</name>
    <name type="common">Desulfovibrio gigas</name>
    <dbReference type="NCBI Taxonomy" id="1121448"/>
    <lineage>
        <taxon>Bacteria</taxon>
        <taxon>Pseudomonadati</taxon>
        <taxon>Thermodesulfobacteriota</taxon>
        <taxon>Desulfovibrionia</taxon>
        <taxon>Desulfovibrionales</taxon>
        <taxon>Desulfovibrionaceae</taxon>
        <taxon>Megalodesulfovibrio</taxon>
    </lineage>
</organism>
<keyword evidence="3" id="KW-0255">Endonuclease</keyword>
<dbReference type="HOGENOM" id="CLU_076609_1_0_7"/>
<keyword evidence="4" id="KW-0378">Hydrolase</keyword>
<dbReference type="InterPro" id="IPR013551">
    <property type="entry name" value="YicC-like_C"/>
</dbReference>
<dbReference type="STRING" id="1121448.DGI_3215"/>
<comment type="cofactor">
    <cofactor evidence="1">
        <name>a divalent metal cation</name>
        <dbReference type="ChEBI" id="CHEBI:60240"/>
    </cofactor>
</comment>
<comment type="similarity">
    <text evidence="5">Belongs to the YicC/YloC family.</text>
</comment>
<dbReference type="InterPro" id="IPR013527">
    <property type="entry name" value="YicC-like_N"/>
</dbReference>
<dbReference type="GO" id="GO:0004521">
    <property type="term" value="F:RNA endonuclease activity"/>
    <property type="evidence" value="ECO:0007669"/>
    <property type="project" value="InterPro"/>
</dbReference>
<dbReference type="Pfam" id="PF03755">
    <property type="entry name" value="YicC-like_N"/>
    <property type="match status" value="1"/>
</dbReference>
<feature type="domain" description="Endoribonuclease YicC-like C-terminal" evidence="7">
    <location>
        <begin position="182"/>
        <end position="303"/>
    </location>
</feature>
<reference evidence="8 9" key="1">
    <citation type="journal article" date="2013" name="J. Bacteriol.">
        <title>Roles of HynAB and Ech, the only two hydrogenases found in the model sulfate reducer Desulfovibrio gigas.</title>
        <authorList>
            <person name="Morais-Silva F.O."/>
            <person name="Santos C.I."/>
            <person name="Rodrigues R."/>
            <person name="Pereira I.A."/>
            <person name="Rodrigues-Pousada C."/>
        </authorList>
    </citation>
    <scope>NUCLEOTIDE SEQUENCE [LARGE SCALE GENOMIC DNA]</scope>
    <source>
        <strain evidence="9">ATCC 19364 / DSM 1382 / NCIMB 9332 / VKM B-1759</strain>
    </source>
</reference>
<sequence>MATNTGLHSMTGYGRHQDCADTGRPFRQEWEVRSVNSRHLDCKWRLPHMVRALEPALEKVLRRFASRGRIELNLHLSVEDPAFLGMRLNRPVALAMLEEIATLARSQGHAFTPDYSRLLHLPACWDEDRAAGNPVLLHALEEGLAAALTAWNESRRQEGAVLAADISRRVALVRQVSSELAELTPQVVAQKQQALSDRLSQCLAQCTPPGVLDEARLAQEAAMLADRLDVSEELTRLGAHLDLLEQLLAQGGEIGKKLDFTLQEAFREINTLGNKSQHAAVSRLAVTVKAELEKCREQVQNIE</sequence>
<evidence type="ECO:0000259" key="6">
    <source>
        <dbReference type="Pfam" id="PF03755"/>
    </source>
</evidence>
<keyword evidence="2" id="KW-0540">Nuclease</keyword>
<proteinExistence type="inferred from homology"/>
<dbReference type="PATRIC" id="fig|1121448.10.peg.3171"/>
<dbReference type="KEGG" id="dgg:DGI_3215"/>
<dbReference type="PANTHER" id="PTHR30636">
    <property type="entry name" value="UPF0701 PROTEIN YICC"/>
    <property type="match status" value="1"/>
</dbReference>
<evidence type="ECO:0000256" key="1">
    <source>
        <dbReference type="ARBA" id="ARBA00001968"/>
    </source>
</evidence>
<dbReference type="eggNOG" id="COG1561">
    <property type="taxonomic scope" value="Bacteria"/>
</dbReference>
<reference evidence="9" key="2">
    <citation type="submission" date="2013-07" db="EMBL/GenBank/DDBJ databases">
        <authorList>
            <person name="Morais-Silva F.O."/>
            <person name="Rezende A.M."/>
            <person name="Pimentel C."/>
            <person name="Resende D.M."/>
            <person name="Santos C.I."/>
            <person name="Clemente C."/>
            <person name="de Oliveira L.M."/>
            <person name="da Silva S.M."/>
            <person name="Costa D.A."/>
            <person name="Varela-Raposo A."/>
            <person name="Horacio E.C.A."/>
            <person name="Matos M."/>
            <person name="Flores O."/>
            <person name="Ruiz J.C."/>
            <person name="Rodrigues-Pousada C."/>
        </authorList>
    </citation>
    <scope>NUCLEOTIDE SEQUENCE [LARGE SCALE GENOMIC DNA]</scope>
    <source>
        <strain evidence="9">ATCC 19364 / DSM 1382 / NCIMB 9332 / VKM B-1759</strain>
    </source>
</reference>
<keyword evidence="9" id="KW-1185">Reference proteome</keyword>
<evidence type="ECO:0000313" key="8">
    <source>
        <dbReference type="EMBL" id="AGW14919.1"/>
    </source>
</evidence>
<accession>T2GFG0</accession>
<evidence type="ECO:0000313" key="9">
    <source>
        <dbReference type="Proteomes" id="UP000016587"/>
    </source>
</evidence>